<reference evidence="5 6" key="1">
    <citation type="submission" date="2024-08" db="EMBL/GenBank/DDBJ databases">
        <authorList>
            <person name="Cucini C."/>
            <person name="Frati F."/>
        </authorList>
    </citation>
    <scope>NUCLEOTIDE SEQUENCE [LARGE SCALE GENOMIC DNA]</scope>
</reference>
<evidence type="ECO:0000256" key="3">
    <source>
        <dbReference type="ARBA" id="ARBA00023002"/>
    </source>
</evidence>
<evidence type="ECO:0000256" key="2">
    <source>
        <dbReference type="ARBA" id="ARBA00022857"/>
    </source>
</evidence>
<comment type="caution">
    <text evidence="5">The sequence shown here is derived from an EMBL/GenBank/DDBJ whole genome shotgun (WGS) entry which is preliminary data.</text>
</comment>
<accession>A0ABP1QS62</accession>
<dbReference type="EC" id="1.1.1.184" evidence="4"/>
<protein>
    <recommendedName>
        <fullName evidence="4">carbonyl reductase (NADPH)</fullName>
        <ecNumber evidence="4">1.1.1.184</ecNumber>
    </recommendedName>
</protein>
<keyword evidence="6" id="KW-1185">Reference proteome</keyword>
<dbReference type="InterPro" id="IPR036291">
    <property type="entry name" value="NAD(P)-bd_dom_sf"/>
</dbReference>
<dbReference type="InterPro" id="IPR002347">
    <property type="entry name" value="SDR_fam"/>
</dbReference>
<dbReference type="CDD" id="cd05324">
    <property type="entry name" value="carb_red_PTCR-like_SDR_c"/>
    <property type="match status" value="1"/>
</dbReference>
<organism evidence="5 6">
    <name type="scientific">Orchesella dallaii</name>
    <dbReference type="NCBI Taxonomy" id="48710"/>
    <lineage>
        <taxon>Eukaryota</taxon>
        <taxon>Metazoa</taxon>
        <taxon>Ecdysozoa</taxon>
        <taxon>Arthropoda</taxon>
        <taxon>Hexapoda</taxon>
        <taxon>Collembola</taxon>
        <taxon>Entomobryomorpha</taxon>
        <taxon>Entomobryoidea</taxon>
        <taxon>Orchesellidae</taxon>
        <taxon>Orchesellinae</taxon>
        <taxon>Orchesella</taxon>
    </lineage>
</organism>
<dbReference type="InterPro" id="IPR045313">
    <property type="entry name" value="CBR1-like"/>
</dbReference>
<evidence type="ECO:0000256" key="4">
    <source>
        <dbReference type="ARBA" id="ARBA00026118"/>
    </source>
</evidence>
<proteinExistence type="inferred from homology"/>
<keyword evidence="3" id="KW-0560">Oxidoreductase</keyword>
<name>A0ABP1QS62_9HEXA</name>
<dbReference type="PRINTS" id="PR00081">
    <property type="entry name" value="GDHRDH"/>
</dbReference>
<dbReference type="PANTHER" id="PTHR43963">
    <property type="entry name" value="CARBONYL REDUCTASE 1-RELATED"/>
    <property type="match status" value="1"/>
</dbReference>
<dbReference type="Gene3D" id="3.40.50.720">
    <property type="entry name" value="NAD(P)-binding Rossmann-like Domain"/>
    <property type="match status" value="1"/>
</dbReference>
<gene>
    <name evidence="5" type="ORF">ODALV1_LOCUS14555</name>
</gene>
<dbReference type="Pfam" id="PF00106">
    <property type="entry name" value="adh_short"/>
    <property type="match status" value="1"/>
</dbReference>
<evidence type="ECO:0000313" key="5">
    <source>
        <dbReference type="EMBL" id="CAL8110919.1"/>
    </source>
</evidence>
<dbReference type="EMBL" id="CAXLJM020000046">
    <property type="protein sequence ID" value="CAL8110919.1"/>
    <property type="molecule type" value="Genomic_DNA"/>
</dbReference>
<dbReference type="SUPFAM" id="SSF51735">
    <property type="entry name" value="NAD(P)-binding Rossmann-fold domains"/>
    <property type="match status" value="1"/>
</dbReference>
<evidence type="ECO:0000256" key="1">
    <source>
        <dbReference type="ARBA" id="ARBA00006484"/>
    </source>
</evidence>
<sequence length="291" mass="31964">MGTEKVAVVTGSNKGIGLAIVRGLCKQFNGTVYLTARDEVRGREAVKSLEQEGLSPKFHQLDTDSESSIKKFREHIANNHGGIDVLINNAAMAFKNSATEPFSYQAETTLRVNFFDTLNVCEELFPLLRKHARVVHMSSYAGHLTRINGKEPEAGIIRSKLSSPTLTKNELAGLVKSFLSLAAEGKHFEAGWPNTAYGVSKVAVSALGRIQQREFDEKRPNDDIVINNVHPGLVDTDMTSHSGPMTPDEGAQAPLYAALLPPCVKEPRGGYIWMDKTTVDWIKGPLPIKYF</sequence>
<evidence type="ECO:0000313" key="6">
    <source>
        <dbReference type="Proteomes" id="UP001642540"/>
    </source>
</evidence>
<comment type="similarity">
    <text evidence="1">Belongs to the short-chain dehydrogenases/reductases (SDR) family.</text>
</comment>
<keyword evidence="2" id="KW-0521">NADP</keyword>
<dbReference type="PANTHER" id="PTHR43963:SF4">
    <property type="entry name" value="CARBONYL REDUCTASE (NADPH)"/>
    <property type="match status" value="1"/>
</dbReference>
<dbReference type="Proteomes" id="UP001642540">
    <property type="component" value="Unassembled WGS sequence"/>
</dbReference>